<organism evidence="3 4">
    <name type="scientific">Legionella maceachernii</name>
    <dbReference type="NCBI Taxonomy" id="466"/>
    <lineage>
        <taxon>Bacteria</taxon>
        <taxon>Pseudomonadati</taxon>
        <taxon>Pseudomonadota</taxon>
        <taxon>Gammaproteobacteria</taxon>
        <taxon>Legionellales</taxon>
        <taxon>Legionellaceae</taxon>
        <taxon>Legionella</taxon>
    </lineage>
</organism>
<evidence type="ECO:0000256" key="1">
    <source>
        <dbReference type="PIRSR" id="PIRSR017388-1"/>
    </source>
</evidence>
<dbReference type="Gene3D" id="3.40.50.1820">
    <property type="entry name" value="alpha/beta hydrolase"/>
    <property type="match status" value="1"/>
</dbReference>
<keyword evidence="4" id="KW-1185">Reference proteome</keyword>
<comment type="caution">
    <text evidence="3">The sequence shown here is derived from an EMBL/GenBank/DDBJ whole genome shotgun (WGS) entry which is preliminary data.</text>
</comment>
<dbReference type="Pfam" id="PF12697">
    <property type="entry name" value="Abhydrolase_6"/>
    <property type="match status" value="1"/>
</dbReference>
<accession>A0A0W0WH05</accession>
<proteinExistence type="predicted"/>
<dbReference type="PATRIC" id="fig|466.6.peg.185"/>
<name>A0A0W0WH05_9GAMM</name>
<feature type="active site" description="Nucleophile" evidence="1">
    <location>
        <position position="114"/>
    </location>
</feature>
<evidence type="ECO:0000313" key="4">
    <source>
        <dbReference type="Proteomes" id="UP000054908"/>
    </source>
</evidence>
<dbReference type="InterPro" id="IPR029058">
    <property type="entry name" value="AB_hydrolase_fold"/>
</dbReference>
<dbReference type="InterPro" id="IPR012354">
    <property type="entry name" value="Esterase_lipase"/>
</dbReference>
<keyword evidence="3" id="KW-0378">Hydrolase</keyword>
<reference evidence="3 4" key="1">
    <citation type="submission" date="2015-11" db="EMBL/GenBank/DDBJ databases">
        <title>Genomic analysis of 38 Legionella species identifies large and diverse effector repertoires.</title>
        <authorList>
            <person name="Burstein D."/>
            <person name="Amaro F."/>
            <person name="Zusman T."/>
            <person name="Lifshitz Z."/>
            <person name="Cohen O."/>
            <person name="Gilbert J.A."/>
            <person name="Pupko T."/>
            <person name="Shuman H.A."/>
            <person name="Segal G."/>
        </authorList>
    </citation>
    <scope>NUCLEOTIDE SEQUENCE [LARGE SCALE GENOMIC DNA]</scope>
    <source>
        <strain evidence="3 4">PX-1-G2-E2</strain>
    </source>
</reference>
<dbReference type="EC" id="3.1.1.1" evidence="3"/>
<feature type="active site" description="Charge relay system" evidence="1">
    <location>
        <position position="243"/>
    </location>
</feature>
<feature type="domain" description="AB hydrolase-1" evidence="2">
    <location>
        <begin position="40"/>
        <end position="249"/>
    </location>
</feature>
<dbReference type="RefSeq" id="WP_058451027.1">
    <property type="nucleotide sequence ID" value="NZ_CAAAIB010000001.1"/>
</dbReference>
<dbReference type="OrthoDB" id="9786110at2"/>
<feature type="active site" description="Charge relay system" evidence="1">
    <location>
        <position position="215"/>
    </location>
</feature>
<gene>
    <name evidence="3" type="ORF">Lmac_0173</name>
</gene>
<dbReference type="InterPro" id="IPR000073">
    <property type="entry name" value="AB_hydrolase_1"/>
</dbReference>
<dbReference type="EMBL" id="LNYL01000004">
    <property type="protein sequence ID" value="KTD31589.1"/>
    <property type="molecule type" value="Genomic_DNA"/>
</dbReference>
<evidence type="ECO:0000259" key="2">
    <source>
        <dbReference type="Pfam" id="PF12697"/>
    </source>
</evidence>
<sequence length="264" mass="29652">MDIDAFRCMRQGRQLFTLSQQDAFLLAPIEQRNDKTHRALLLLHGFSSTPAVFRLLLPSLVLYYDAVICPVLMGHAENLDSFAKVKATDWIAQTEQTCEILLEQFTEVDVMGLSLGGILACHLSVRFSLHHLYLLAPALDLRLGLSKALKLAKSLNWLGFRNIRAAAGNLYTSENCEIAYRQLPLTTIIEMLTLVQQFPFTIPSCSTDLFLGCHDFVVSSWRVADRFANKDNVNIHWLPNSAHVLPLDGDQAVILSRVKENSAR</sequence>
<protein>
    <submittedName>
        <fullName evidence="3">Carboxylesterase</fullName>
        <ecNumber evidence="3">3.1.1.1</ecNumber>
    </submittedName>
</protein>
<dbReference type="PIRSF" id="PIRSF017388">
    <property type="entry name" value="Esterase_lipase"/>
    <property type="match status" value="1"/>
</dbReference>
<dbReference type="Proteomes" id="UP000054908">
    <property type="component" value="Unassembled WGS sequence"/>
</dbReference>
<dbReference type="AlphaFoldDB" id="A0A0W0WH05"/>
<dbReference type="GO" id="GO:0106435">
    <property type="term" value="F:carboxylesterase activity"/>
    <property type="evidence" value="ECO:0007669"/>
    <property type="project" value="UniProtKB-EC"/>
</dbReference>
<dbReference type="STRING" id="466.Lmac_0173"/>
<dbReference type="SUPFAM" id="SSF53474">
    <property type="entry name" value="alpha/beta-Hydrolases"/>
    <property type="match status" value="1"/>
</dbReference>
<evidence type="ECO:0000313" key="3">
    <source>
        <dbReference type="EMBL" id="KTD31589.1"/>
    </source>
</evidence>